<name>A0A9D4EHE2_DREPO</name>
<evidence type="ECO:0000313" key="3">
    <source>
        <dbReference type="Proteomes" id="UP000828390"/>
    </source>
</evidence>
<dbReference type="AlphaFoldDB" id="A0A9D4EHE2"/>
<organism evidence="2 3">
    <name type="scientific">Dreissena polymorpha</name>
    <name type="common">Zebra mussel</name>
    <name type="synonym">Mytilus polymorpha</name>
    <dbReference type="NCBI Taxonomy" id="45954"/>
    <lineage>
        <taxon>Eukaryota</taxon>
        <taxon>Metazoa</taxon>
        <taxon>Spiralia</taxon>
        <taxon>Lophotrochozoa</taxon>
        <taxon>Mollusca</taxon>
        <taxon>Bivalvia</taxon>
        <taxon>Autobranchia</taxon>
        <taxon>Heteroconchia</taxon>
        <taxon>Euheterodonta</taxon>
        <taxon>Imparidentia</taxon>
        <taxon>Neoheterodontei</taxon>
        <taxon>Myida</taxon>
        <taxon>Dreissenoidea</taxon>
        <taxon>Dreissenidae</taxon>
        <taxon>Dreissena</taxon>
    </lineage>
</organism>
<evidence type="ECO:0000256" key="1">
    <source>
        <dbReference type="SAM" id="Phobius"/>
    </source>
</evidence>
<proteinExistence type="predicted"/>
<dbReference type="EMBL" id="JAIWYP010000008">
    <property type="protein sequence ID" value="KAH3780357.1"/>
    <property type="molecule type" value="Genomic_DNA"/>
</dbReference>
<reference evidence="2" key="1">
    <citation type="journal article" date="2019" name="bioRxiv">
        <title>The Genome of the Zebra Mussel, Dreissena polymorpha: A Resource for Invasive Species Research.</title>
        <authorList>
            <person name="McCartney M.A."/>
            <person name="Auch B."/>
            <person name="Kono T."/>
            <person name="Mallez S."/>
            <person name="Zhang Y."/>
            <person name="Obille A."/>
            <person name="Becker A."/>
            <person name="Abrahante J.E."/>
            <person name="Garbe J."/>
            <person name="Badalamenti J.P."/>
            <person name="Herman A."/>
            <person name="Mangelson H."/>
            <person name="Liachko I."/>
            <person name="Sullivan S."/>
            <person name="Sone E.D."/>
            <person name="Koren S."/>
            <person name="Silverstein K.A.T."/>
            <person name="Beckman K.B."/>
            <person name="Gohl D.M."/>
        </authorList>
    </citation>
    <scope>NUCLEOTIDE SEQUENCE</scope>
    <source>
        <strain evidence="2">Duluth1</strain>
        <tissue evidence="2">Whole animal</tissue>
    </source>
</reference>
<feature type="transmembrane region" description="Helical" evidence="1">
    <location>
        <begin position="94"/>
        <end position="111"/>
    </location>
</feature>
<keyword evidence="1" id="KW-0812">Transmembrane</keyword>
<protein>
    <submittedName>
        <fullName evidence="2">Uncharacterized protein</fullName>
    </submittedName>
</protein>
<dbReference type="Proteomes" id="UP000828390">
    <property type="component" value="Unassembled WGS sequence"/>
</dbReference>
<reference evidence="2" key="2">
    <citation type="submission" date="2020-11" db="EMBL/GenBank/DDBJ databases">
        <authorList>
            <person name="McCartney M.A."/>
            <person name="Auch B."/>
            <person name="Kono T."/>
            <person name="Mallez S."/>
            <person name="Becker A."/>
            <person name="Gohl D.M."/>
            <person name="Silverstein K.A.T."/>
            <person name="Koren S."/>
            <person name="Bechman K.B."/>
            <person name="Herman A."/>
            <person name="Abrahante J.E."/>
            <person name="Garbe J."/>
        </authorList>
    </citation>
    <scope>NUCLEOTIDE SEQUENCE</scope>
    <source>
        <strain evidence="2">Duluth1</strain>
        <tissue evidence="2">Whole animal</tissue>
    </source>
</reference>
<accession>A0A9D4EHE2</accession>
<evidence type="ECO:0000313" key="2">
    <source>
        <dbReference type="EMBL" id="KAH3780357.1"/>
    </source>
</evidence>
<sequence length="164" mass="18844">MLALYRTLAKLRLIQANFPNRHSTGPSQNCTSAQHLPQITFRYRVVYYLGDLNSRRPSVCRGYELYSAHTLIHRQTIAELTQPPLDAPVFRNTSYILIDFLFASLAALLYWDLPLATRAGPLAFKRFSCSFFPVVGPFTPFFRTFTSEVSFLVTKKNTRRPSFL</sequence>
<keyword evidence="1" id="KW-0472">Membrane</keyword>
<feature type="transmembrane region" description="Helical" evidence="1">
    <location>
        <begin position="131"/>
        <end position="153"/>
    </location>
</feature>
<comment type="caution">
    <text evidence="2">The sequence shown here is derived from an EMBL/GenBank/DDBJ whole genome shotgun (WGS) entry which is preliminary data.</text>
</comment>
<keyword evidence="1" id="KW-1133">Transmembrane helix</keyword>
<keyword evidence="3" id="KW-1185">Reference proteome</keyword>
<gene>
    <name evidence="2" type="ORF">DPMN_158170</name>
</gene>